<dbReference type="RefSeq" id="WP_091236859.1">
    <property type="nucleotide sequence ID" value="NZ_FMKA01000045.1"/>
</dbReference>
<name>A0A1D3TYI4_9FIRM</name>
<evidence type="ECO:0000256" key="2">
    <source>
        <dbReference type="ARBA" id="ARBA00022801"/>
    </source>
</evidence>
<evidence type="ECO:0000259" key="3">
    <source>
        <dbReference type="SMART" id="SM01217"/>
    </source>
</evidence>
<dbReference type="GO" id="GO:0008422">
    <property type="term" value="F:beta-glucosidase activity"/>
    <property type="evidence" value="ECO:0007669"/>
    <property type="project" value="TreeGrafter"/>
</dbReference>
<dbReference type="Pfam" id="PF00933">
    <property type="entry name" value="Glyco_hydro_3"/>
    <property type="match status" value="1"/>
</dbReference>
<keyword evidence="2" id="KW-0378">Hydrolase</keyword>
<dbReference type="PANTHER" id="PTHR42715:SF3">
    <property type="entry name" value="BETA-GLUCOSIDASE B-RELATED"/>
    <property type="match status" value="1"/>
</dbReference>
<dbReference type="InterPro" id="IPR002772">
    <property type="entry name" value="Glyco_hydro_3_C"/>
</dbReference>
<dbReference type="SUPFAM" id="SSF51445">
    <property type="entry name" value="(Trans)glycosidases"/>
    <property type="match status" value="1"/>
</dbReference>
<evidence type="ECO:0000313" key="5">
    <source>
        <dbReference type="Proteomes" id="UP000199315"/>
    </source>
</evidence>
<dbReference type="InterPro" id="IPR050288">
    <property type="entry name" value="Cellulose_deg_GH3"/>
</dbReference>
<dbReference type="Gene3D" id="3.20.20.300">
    <property type="entry name" value="Glycoside hydrolase, family 3, N-terminal domain"/>
    <property type="match status" value="1"/>
</dbReference>
<evidence type="ECO:0000313" key="4">
    <source>
        <dbReference type="EMBL" id="SCP99531.1"/>
    </source>
</evidence>
<protein>
    <submittedName>
        <fullName evidence="4">Beta-glucosidase</fullName>
    </submittedName>
</protein>
<feature type="domain" description="Fibronectin type III-like" evidence="3">
    <location>
        <begin position="647"/>
        <end position="717"/>
    </location>
</feature>
<accession>A0A1D3TYI4</accession>
<dbReference type="Pfam" id="PF01915">
    <property type="entry name" value="Glyco_hydro_3_C"/>
    <property type="match status" value="1"/>
</dbReference>
<gene>
    <name evidence="4" type="ORF">SAMN05421730_10455</name>
</gene>
<reference evidence="4 5" key="1">
    <citation type="submission" date="2016-09" db="EMBL/GenBank/DDBJ databases">
        <authorList>
            <person name="Capua I."/>
            <person name="De Benedictis P."/>
            <person name="Joannis T."/>
            <person name="Lombin L.H."/>
            <person name="Cattoli G."/>
        </authorList>
    </citation>
    <scope>NUCLEOTIDE SEQUENCE [LARGE SCALE GENOMIC DNA]</scope>
    <source>
        <strain evidence="4 5">GluBS11</strain>
    </source>
</reference>
<evidence type="ECO:0000256" key="1">
    <source>
        <dbReference type="ARBA" id="ARBA00005336"/>
    </source>
</evidence>
<dbReference type="Gene3D" id="2.60.40.10">
    <property type="entry name" value="Immunoglobulins"/>
    <property type="match status" value="1"/>
</dbReference>
<dbReference type="Proteomes" id="UP000199315">
    <property type="component" value="Unassembled WGS sequence"/>
</dbReference>
<dbReference type="InterPro" id="IPR013783">
    <property type="entry name" value="Ig-like_fold"/>
</dbReference>
<dbReference type="AlphaFoldDB" id="A0A1D3TYI4"/>
<dbReference type="STRING" id="1619234.SAMN05421730_10455"/>
<dbReference type="EMBL" id="FMKA01000045">
    <property type="protein sequence ID" value="SCP99531.1"/>
    <property type="molecule type" value="Genomic_DNA"/>
</dbReference>
<dbReference type="PRINTS" id="PR00133">
    <property type="entry name" value="GLHYDRLASE3"/>
</dbReference>
<dbReference type="InterPro" id="IPR001764">
    <property type="entry name" value="Glyco_hydro_3_N"/>
</dbReference>
<organism evidence="4 5">
    <name type="scientific">Anaerobium acetethylicum</name>
    <dbReference type="NCBI Taxonomy" id="1619234"/>
    <lineage>
        <taxon>Bacteria</taxon>
        <taxon>Bacillati</taxon>
        <taxon>Bacillota</taxon>
        <taxon>Clostridia</taxon>
        <taxon>Lachnospirales</taxon>
        <taxon>Lachnospiraceae</taxon>
        <taxon>Anaerobium</taxon>
    </lineage>
</organism>
<dbReference type="Gene3D" id="3.40.50.1700">
    <property type="entry name" value="Glycoside hydrolase family 3 C-terminal domain"/>
    <property type="match status" value="1"/>
</dbReference>
<dbReference type="GO" id="GO:0009251">
    <property type="term" value="P:glucan catabolic process"/>
    <property type="evidence" value="ECO:0007669"/>
    <property type="project" value="TreeGrafter"/>
</dbReference>
<proteinExistence type="inferred from homology"/>
<dbReference type="FunFam" id="2.60.40.10:FF:000495">
    <property type="entry name" value="Periplasmic beta-glucosidase"/>
    <property type="match status" value="1"/>
</dbReference>
<dbReference type="InterPro" id="IPR017853">
    <property type="entry name" value="GH"/>
</dbReference>
<dbReference type="PANTHER" id="PTHR42715">
    <property type="entry name" value="BETA-GLUCOSIDASE"/>
    <property type="match status" value="1"/>
</dbReference>
<keyword evidence="5" id="KW-1185">Reference proteome</keyword>
<comment type="similarity">
    <text evidence="1">Belongs to the glycosyl hydrolase 3 family.</text>
</comment>
<dbReference type="InterPro" id="IPR036962">
    <property type="entry name" value="Glyco_hydro_3_N_sf"/>
</dbReference>
<sequence>MSEYIKIDHIDQLLAMPLARQKKFREEVLKHVKENPVHHMESEWGRFENVGTLGKDEIEDLVTEVMSEMTLEQKVNQMSADYTPAVIQFVPDRYNSEPYYAGEDMELDIPAVRFTDGPSGVVLGYHSTAFPVSMARAASFDPELEKRVGDVIGIETRSGGANFFAGVCINLLRHPGWGRAQETYGEDPYLLGIMGSALTKGVQNHAMACVKHFAANSIENARFMVSVEMDERALRELYLPHFKMCVDSGAASIMSAYNRVRGEWCGHNKYLLTDILKNEWGFEGFVMSDFIFGIRGTVDAANAGLDVEMHATQFYGHRLVDAVRAGEVPEAQVDDAVRRILRQKIRFAGVGSPEKYDRSRMGCAEHAELSLEVARKSAVLLKNDHVLPLDRTKVKKVLVAGDLARTGAIGDSKGSSAVFPPYVVTALEGIQKAAGENVQVEFARGVVEDELRQRGKDFDAVIVYVGLTHLNEGEYFPSSADAPVGGDRLDLGLTYKEVGMIEAAAEGNENTIVVLQGGSAIQVEPWKDKAKGIIMQWYSGMEGGTALGEILFGDVNPSGKLPVTIHAKPQQLPYFGLHLETVDYDLYHGYFAADKFQQEVSYPFGYGLSYTKYQYSNIRLASDSITKDGTVSITVDVANTGERAGEEIVEAYVGCLKSEVDRHVKDLKGFRKVHLMPGETKTVTIDVDAENLAYYYEDKKEWVVEATDYMAYIGASSSEKDLLKKGFRIV</sequence>
<dbReference type="Pfam" id="PF14310">
    <property type="entry name" value="Fn3-like"/>
    <property type="match status" value="1"/>
</dbReference>
<dbReference type="InterPro" id="IPR026891">
    <property type="entry name" value="Fn3-like"/>
</dbReference>
<dbReference type="SMART" id="SM01217">
    <property type="entry name" value="Fn3_like"/>
    <property type="match status" value="1"/>
</dbReference>
<dbReference type="SUPFAM" id="SSF52279">
    <property type="entry name" value="Beta-D-glucan exohydrolase, C-terminal domain"/>
    <property type="match status" value="1"/>
</dbReference>
<dbReference type="OrthoDB" id="98455at2"/>
<dbReference type="InterPro" id="IPR036881">
    <property type="entry name" value="Glyco_hydro_3_C_sf"/>
</dbReference>